<dbReference type="EC" id="3.2.1.4" evidence="3"/>
<evidence type="ECO:0000256" key="3">
    <source>
        <dbReference type="ARBA" id="ARBA00012601"/>
    </source>
</evidence>
<keyword evidence="4 8" id="KW-0378">Hydrolase</keyword>
<dbReference type="EMBL" id="CP047166">
    <property type="protein sequence ID" value="QRF68534.1"/>
    <property type="molecule type" value="Genomic_DNA"/>
</dbReference>
<dbReference type="GO" id="GO:0016787">
    <property type="term" value="F:hydrolase activity"/>
    <property type="evidence" value="ECO:0007669"/>
    <property type="project" value="UniProtKB-KW"/>
</dbReference>
<evidence type="ECO:0000256" key="4">
    <source>
        <dbReference type="ARBA" id="ARBA00022801"/>
    </source>
</evidence>
<keyword evidence="7" id="KW-0624">Polysaccharide degradation</keyword>
<proteinExistence type="inferred from homology"/>
<keyword evidence="5" id="KW-0136">Cellulose degradation</keyword>
<dbReference type="SUPFAM" id="SSF48208">
    <property type="entry name" value="Six-hairpin glycosidases"/>
    <property type="match status" value="1"/>
</dbReference>
<protein>
    <recommendedName>
        <fullName evidence="3">cellulase</fullName>
        <ecNumber evidence="3">3.2.1.4</ecNumber>
    </recommendedName>
</protein>
<gene>
    <name evidence="8" type="ORF">GQA70_15590</name>
</gene>
<evidence type="ECO:0000256" key="5">
    <source>
        <dbReference type="ARBA" id="ARBA00023001"/>
    </source>
</evidence>
<dbReference type="Pfam" id="PF01270">
    <property type="entry name" value="Glyco_hydro_8"/>
    <property type="match status" value="1"/>
</dbReference>
<dbReference type="InterPro" id="IPR002037">
    <property type="entry name" value="Glyco_hydro_8"/>
</dbReference>
<keyword evidence="9" id="KW-1185">Reference proteome</keyword>
<comment type="similarity">
    <text evidence="2">Belongs to the glycosyl hydrolase 8 (cellulase D) family.</text>
</comment>
<dbReference type="Gene3D" id="1.50.10.10">
    <property type="match status" value="1"/>
</dbReference>
<dbReference type="Proteomes" id="UP000596387">
    <property type="component" value="Chromosome"/>
</dbReference>
<accession>A0ABX7FEN8</accession>
<sequence length="323" mass="35341">MFCGFVVRAASARAAAPDFRTWAATYLRDGQVIDWQQNGISHSEGQGWGLLLAQAAGERDAFEQIEAWTAAHLAVREDRLMGWSRQPADGRIDWRNATDGDIFRAWALLRAGRDSGWADHAETAVAIARDIASLCLAPDPRAPSEALLTPGAEARRRADRVLFNPSYIMPRALRELGEAAGEPQLIRAADHGETLLAELAAADRLWDWVDVTQDGFAAPPDLRPGWGYDALRVPLYLAWSGNYSHPALAAGLRLLQSAPGRVVVQRSAEGTPEAESDHPGFLALRRLAACQTLPDWPAEGRSYYPDTLLLLARTAWREGGCGR</sequence>
<evidence type="ECO:0000313" key="9">
    <source>
        <dbReference type="Proteomes" id="UP000596387"/>
    </source>
</evidence>
<evidence type="ECO:0000256" key="6">
    <source>
        <dbReference type="ARBA" id="ARBA00023295"/>
    </source>
</evidence>
<dbReference type="PRINTS" id="PR00735">
    <property type="entry name" value="GLHYDRLASE8"/>
</dbReference>
<evidence type="ECO:0000313" key="8">
    <source>
        <dbReference type="EMBL" id="QRF68534.1"/>
    </source>
</evidence>
<name>A0ABX7FEN8_9RHOB</name>
<keyword evidence="6" id="KW-0326">Glycosidase</keyword>
<comment type="catalytic activity">
    <reaction evidence="1">
        <text>Endohydrolysis of (1-&gt;4)-beta-D-glucosidic linkages in cellulose, lichenin and cereal beta-D-glucans.</text>
        <dbReference type="EC" id="3.2.1.4"/>
    </reaction>
</comment>
<keyword evidence="7" id="KW-0119">Carbohydrate metabolism</keyword>
<evidence type="ECO:0000256" key="7">
    <source>
        <dbReference type="ARBA" id="ARBA00023326"/>
    </source>
</evidence>
<reference evidence="8 9" key="1">
    <citation type="submission" date="2019-12" db="EMBL/GenBank/DDBJ databases">
        <title>Complete Genome Sequence of a Quorum-Sensing Bacterium,Rhodobacteraceae bacterium C31, Isolated from a marine microalgae symbiotic bacteria.</title>
        <authorList>
            <person name="Zhang Y."/>
        </authorList>
    </citation>
    <scope>NUCLEOTIDE SEQUENCE [LARGE SCALE GENOMIC DNA]</scope>
    <source>
        <strain evidence="8 9">C31</strain>
    </source>
</reference>
<dbReference type="InterPro" id="IPR008928">
    <property type="entry name" value="6-hairpin_glycosidase_sf"/>
</dbReference>
<evidence type="ECO:0000256" key="2">
    <source>
        <dbReference type="ARBA" id="ARBA00009209"/>
    </source>
</evidence>
<dbReference type="InterPro" id="IPR012341">
    <property type="entry name" value="6hp_glycosidase-like_sf"/>
</dbReference>
<evidence type="ECO:0000256" key="1">
    <source>
        <dbReference type="ARBA" id="ARBA00000966"/>
    </source>
</evidence>
<organism evidence="8 9">
    <name type="scientific">Ponticoccus alexandrii</name>
    <dbReference type="NCBI Taxonomy" id="1943633"/>
    <lineage>
        <taxon>Bacteria</taxon>
        <taxon>Pseudomonadati</taxon>
        <taxon>Pseudomonadota</taxon>
        <taxon>Alphaproteobacteria</taxon>
        <taxon>Rhodobacterales</taxon>
        <taxon>Roseobacteraceae</taxon>
        <taxon>Ponticoccus</taxon>
    </lineage>
</organism>